<dbReference type="AlphaFoldDB" id="A0AAD1HJ36"/>
<proteinExistence type="predicted"/>
<gene>
    <name evidence="2" type="ORF">MMOR_59690</name>
</gene>
<evidence type="ECO:0000256" key="1">
    <source>
        <dbReference type="SAM" id="Phobius"/>
    </source>
</evidence>
<dbReference type="RefSeq" id="WP_083156816.1">
    <property type="nucleotide sequence ID" value="NZ_AP022560.1"/>
</dbReference>
<feature type="transmembrane region" description="Helical" evidence="1">
    <location>
        <begin position="7"/>
        <end position="32"/>
    </location>
</feature>
<feature type="transmembrane region" description="Helical" evidence="1">
    <location>
        <begin position="80"/>
        <end position="100"/>
    </location>
</feature>
<name>A0AAD1HJ36_9MYCO</name>
<protein>
    <recommendedName>
        <fullName evidence="4">Transmembrane protein</fullName>
    </recommendedName>
</protein>
<keyword evidence="1" id="KW-0472">Membrane</keyword>
<keyword evidence="1" id="KW-0812">Transmembrane</keyword>
<evidence type="ECO:0000313" key="2">
    <source>
        <dbReference type="EMBL" id="BBX05033.1"/>
    </source>
</evidence>
<organism evidence="2 3">
    <name type="scientific">Mycolicibacterium moriokaense</name>
    <dbReference type="NCBI Taxonomy" id="39691"/>
    <lineage>
        <taxon>Bacteria</taxon>
        <taxon>Bacillati</taxon>
        <taxon>Actinomycetota</taxon>
        <taxon>Actinomycetes</taxon>
        <taxon>Mycobacteriales</taxon>
        <taxon>Mycobacteriaceae</taxon>
        <taxon>Mycolicibacterium</taxon>
    </lineage>
</organism>
<accession>A0AAD1HJ36</accession>
<evidence type="ECO:0000313" key="3">
    <source>
        <dbReference type="Proteomes" id="UP000466681"/>
    </source>
</evidence>
<dbReference type="EMBL" id="AP022560">
    <property type="protein sequence ID" value="BBX05033.1"/>
    <property type="molecule type" value="Genomic_DNA"/>
</dbReference>
<reference evidence="2 3" key="1">
    <citation type="journal article" date="2019" name="Emerg. Microbes Infect.">
        <title>Comprehensive subspecies identification of 175 nontuberculous mycobacteria species based on 7547 genomic profiles.</title>
        <authorList>
            <person name="Matsumoto Y."/>
            <person name="Kinjo T."/>
            <person name="Motooka D."/>
            <person name="Nabeya D."/>
            <person name="Jung N."/>
            <person name="Uechi K."/>
            <person name="Horii T."/>
            <person name="Iida T."/>
            <person name="Fujita J."/>
            <person name="Nakamura S."/>
        </authorList>
    </citation>
    <scope>NUCLEOTIDE SEQUENCE [LARGE SCALE GENOMIC DNA]</scope>
    <source>
        <strain evidence="2 3">JCM 6375</strain>
    </source>
</reference>
<keyword evidence="1" id="KW-1133">Transmembrane helix</keyword>
<evidence type="ECO:0008006" key="4">
    <source>
        <dbReference type="Google" id="ProtNLM"/>
    </source>
</evidence>
<dbReference type="Proteomes" id="UP000466681">
    <property type="component" value="Chromosome"/>
</dbReference>
<dbReference type="KEGG" id="mmor:MMOR_59690"/>
<keyword evidence="3" id="KW-1185">Reference proteome</keyword>
<sequence>MQQRHHRLAYAGIAAATVLAVGLLALNFPVFIDAFDQWGWQIKCGTGYSTDLTQAAASTGDGNYVEQCETALLMRRLWTIPLVVIAGVVLIVVSVASATTSARETLSVYRETA</sequence>